<keyword evidence="2" id="KW-1133">Transmembrane helix</keyword>
<proteinExistence type="predicted"/>
<feature type="compositionally biased region" description="Basic residues" evidence="1">
    <location>
        <begin position="138"/>
        <end position="148"/>
    </location>
</feature>
<dbReference type="AlphaFoldDB" id="H8ZAM0"/>
<evidence type="ECO:0000313" key="3">
    <source>
        <dbReference type="EMBL" id="EHY65923.1"/>
    </source>
</evidence>
<organism evidence="3">
    <name type="scientific">Nematocida ausubeli (strain ATCC PRA-371 / ERTm2)</name>
    <name type="common">Nematode killer fungus</name>
    <dbReference type="NCBI Taxonomy" id="1913371"/>
    <lineage>
        <taxon>Eukaryota</taxon>
        <taxon>Fungi</taxon>
        <taxon>Fungi incertae sedis</taxon>
        <taxon>Microsporidia</taxon>
        <taxon>Nematocida</taxon>
    </lineage>
</organism>
<feature type="transmembrane region" description="Helical" evidence="2">
    <location>
        <begin position="33"/>
        <end position="54"/>
    </location>
</feature>
<feature type="compositionally biased region" description="Polar residues" evidence="1">
    <location>
        <begin position="104"/>
        <end position="120"/>
    </location>
</feature>
<evidence type="ECO:0000256" key="2">
    <source>
        <dbReference type="SAM" id="Phobius"/>
    </source>
</evidence>
<name>H8ZAM0_NEMA1</name>
<protein>
    <submittedName>
        <fullName evidence="3">Uncharacterized protein</fullName>
    </submittedName>
</protein>
<sequence>MADNSDTGAATSQGSGEGSGNSRFSKMGKKTKIMYIVGLVLLVIVLIAISIFVIKKIFGGTEKGSTSVASSMVTQNLKKSAAAVPADEGKSKDKTKKGSKSAESPSDTKNSANTETNNIRNVEISFSEPGSKADSNVVKKKPSKKRSGDKRSENKQDGTINSGAVQLSNMLGVNDIRLVAGKASNLVSHA</sequence>
<keyword evidence="2" id="KW-0472">Membrane</keyword>
<dbReference type="EMBL" id="JH604634">
    <property type="protein sequence ID" value="EHY65923.1"/>
    <property type="molecule type" value="Genomic_DNA"/>
</dbReference>
<reference evidence="3" key="1">
    <citation type="submission" date="2011-03" db="EMBL/GenBank/DDBJ databases">
        <title>The Genome Sequence of Nematocida sp1 strain ERTm2.</title>
        <authorList>
            <consortium name="The Broad Institute Genome Sequencing Platform"/>
            <consortium name="The Broad Institute Genome Sequencing Center for Infectious Disease"/>
            <person name="Cuomo C."/>
            <person name="Troemel E."/>
            <person name="Young S.K."/>
            <person name="Zeng Q."/>
            <person name="Gargeya S."/>
            <person name="Fitzgerald M."/>
            <person name="Haas B."/>
            <person name="Abouelleil A."/>
            <person name="Alvarado L."/>
            <person name="Arachchi H.M."/>
            <person name="Berlin A."/>
            <person name="Brown A."/>
            <person name="Chapman S.B."/>
            <person name="Chen Z."/>
            <person name="Dunbar C."/>
            <person name="Freedman E."/>
            <person name="Gearin G."/>
            <person name="Gellesch M."/>
            <person name="Goldberg J."/>
            <person name="Griggs A."/>
            <person name="Gujja S."/>
            <person name="Heilman E.R."/>
            <person name="Heiman D."/>
            <person name="Howarth C."/>
            <person name="Larson L."/>
            <person name="Lui A."/>
            <person name="MacDonald P.J.P."/>
            <person name="Mehta T."/>
            <person name="Montmayeur A."/>
            <person name="Murphy C."/>
            <person name="Neiman D."/>
            <person name="Pearson M."/>
            <person name="Priest M."/>
            <person name="Roberts A."/>
            <person name="Saif S."/>
            <person name="Shea T."/>
            <person name="Shenoy N."/>
            <person name="Sisk P."/>
            <person name="Stolte C."/>
            <person name="Sykes S."/>
            <person name="White J."/>
            <person name="Yandava C."/>
            <person name="Wortman J."/>
            <person name="Nusbaum C."/>
            <person name="Birren B."/>
        </authorList>
    </citation>
    <scope>NUCLEOTIDE SEQUENCE</scope>
    <source>
        <strain evidence="3">ERTm2</strain>
    </source>
</reference>
<feature type="region of interest" description="Disordered" evidence="1">
    <location>
        <begin position="79"/>
        <end position="163"/>
    </location>
</feature>
<gene>
    <name evidence="3" type="ORF">NERG_00619</name>
</gene>
<keyword evidence="2" id="KW-0812">Transmembrane</keyword>
<dbReference type="HOGENOM" id="CLU_1448071_0_0_1"/>
<accession>H8ZAM0</accession>
<dbReference type="Proteomes" id="UP000005622">
    <property type="component" value="Unassembled WGS sequence"/>
</dbReference>
<feature type="region of interest" description="Disordered" evidence="1">
    <location>
        <begin position="1"/>
        <end position="23"/>
    </location>
</feature>
<evidence type="ECO:0000256" key="1">
    <source>
        <dbReference type="SAM" id="MobiDB-lite"/>
    </source>
</evidence>